<evidence type="ECO:0000313" key="7">
    <source>
        <dbReference type="EMBL" id="KUK46344.1"/>
    </source>
</evidence>
<keyword evidence="1" id="KW-0808">Transferase</keyword>
<dbReference type="InterPro" id="IPR007373">
    <property type="entry name" value="Thiamin_PyroPKinase_B1-bd"/>
</dbReference>
<gene>
    <name evidence="7" type="ORF">XD73_0787</name>
</gene>
<keyword evidence="4" id="KW-0067">ATP-binding</keyword>
<dbReference type="InterPro" id="IPR053149">
    <property type="entry name" value="TPK"/>
</dbReference>
<dbReference type="Pfam" id="PF04263">
    <property type="entry name" value="TPK_catalytic"/>
    <property type="match status" value="1"/>
</dbReference>
<comment type="caution">
    <text evidence="7">The sequence shown here is derived from an EMBL/GenBank/DDBJ whole genome shotgun (WGS) entry which is preliminary data.</text>
</comment>
<dbReference type="PANTHER" id="PTHR41299:SF1">
    <property type="entry name" value="THIAMINE PYROPHOSPHOKINASE"/>
    <property type="match status" value="1"/>
</dbReference>
<keyword evidence="3 7" id="KW-0418">Kinase</keyword>
<evidence type="ECO:0000256" key="2">
    <source>
        <dbReference type="ARBA" id="ARBA00022741"/>
    </source>
</evidence>
<dbReference type="EC" id="2.7.6.2" evidence="5"/>
<dbReference type="GO" id="GO:0030975">
    <property type="term" value="F:thiamine binding"/>
    <property type="evidence" value="ECO:0007669"/>
    <property type="project" value="InterPro"/>
</dbReference>
<evidence type="ECO:0000259" key="6">
    <source>
        <dbReference type="SMART" id="SM00983"/>
    </source>
</evidence>
<evidence type="ECO:0000313" key="8">
    <source>
        <dbReference type="Proteomes" id="UP000064249"/>
    </source>
</evidence>
<name>A0A101FXL2_9CHLR</name>
<keyword evidence="2" id="KW-0547">Nucleotide-binding</keyword>
<dbReference type="InterPro" id="IPR036759">
    <property type="entry name" value="TPK_catalytic_sf"/>
</dbReference>
<dbReference type="AlphaFoldDB" id="A0A101FXL2"/>
<dbReference type="SMART" id="SM00983">
    <property type="entry name" value="TPK_B1_binding"/>
    <property type="match status" value="1"/>
</dbReference>
<evidence type="ECO:0000256" key="3">
    <source>
        <dbReference type="ARBA" id="ARBA00022777"/>
    </source>
</evidence>
<dbReference type="InterPro" id="IPR007371">
    <property type="entry name" value="TPK_catalytic"/>
</dbReference>
<dbReference type="Pfam" id="PF04265">
    <property type="entry name" value="TPK_B1_binding"/>
    <property type="match status" value="1"/>
</dbReference>
<dbReference type="GO" id="GO:0009229">
    <property type="term" value="P:thiamine diphosphate biosynthetic process"/>
    <property type="evidence" value="ECO:0007669"/>
    <property type="project" value="InterPro"/>
</dbReference>
<evidence type="ECO:0000256" key="5">
    <source>
        <dbReference type="NCBIfam" id="TIGR01378"/>
    </source>
</evidence>
<dbReference type="GO" id="GO:0005524">
    <property type="term" value="F:ATP binding"/>
    <property type="evidence" value="ECO:0007669"/>
    <property type="project" value="UniProtKB-KW"/>
</dbReference>
<evidence type="ECO:0000256" key="4">
    <source>
        <dbReference type="ARBA" id="ARBA00022840"/>
    </source>
</evidence>
<dbReference type="NCBIfam" id="TIGR01378">
    <property type="entry name" value="thi_PPkinase"/>
    <property type="match status" value="1"/>
</dbReference>
<dbReference type="SUPFAM" id="SSF63862">
    <property type="entry name" value="Thiamin pyrophosphokinase, substrate-binding domain"/>
    <property type="match status" value="1"/>
</dbReference>
<sequence length="214" mass="23876">MNRAVIFVNGVVRDYSLILPQLNARDFVMAADGGLKHIHKLKLKPALVVGDMDSISASDLDIAEYQQTEIIRFNKDKDETDLELAIRVAMERGYREILVVAGLGGRLDQTIGNLLLMLHPDFRKCHIVFDDGVEEICLIRDSLTIHGNVGDIVSIIPMEGDCIGVNTNNLKYALKEETLEQNKTRGISNEMIAVYAEITLSQGKAFCIHTRTHL</sequence>
<dbReference type="PANTHER" id="PTHR41299">
    <property type="entry name" value="THIAMINE PYROPHOSPHOKINASE"/>
    <property type="match status" value="1"/>
</dbReference>
<dbReference type="InterPro" id="IPR036371">
    <property type="entry name" value="TPK_B1-bd_sf"/>
</dbReference>
<accession>A0A101FXL2</accession>
<dbReference type="Proteomes" id="UP000064249">
    <property type="component" value="Unassembled WGS sequence"/>
</dbReference>
<protein>
    <recommendedName>
        <fullName evidence="5">Thiamine diphosphokinase</fullName>
        <ecNumber evidence="5">2.7.6.2</ecNumber>
    </recommendedName>
</protein>
<proteinExistence type="predicted"/>
<dbReference type="GO" id="GO:0004788">
    <property type="term" value="F:thiamine diphosphokinase activity"/>
    <property type="evidence" value="ECO:0007669"/>
    <property type="project" value="UniProtKB-UniRule"/>
</dbReference>
<dbReference type="EMBL" id="LGFU01000037">
    <property type="protein sequence ID" value="KUK46344.1"/>
    <property type="molecule type" value="Genomic_DNA"/>
</dbReference>
<dbReference type="InterPro" id="IPR006282">
    <property type="entry name" value="Thi_PPkinase"/>
</dbReference>
<dbReference type="CDD" id="cd07995">
    <property type="entry name" value="TPK"/>
    <property type="match status" value="1"/>
</dbReference>
<dbReference type="GO" id="GO:0016301">
    <property type="term" value="F:kinase activity"/>
    <property type="evidence" value="ECO:0007669"/>
    <property type="project" value="UniProtKB-KW"/>
</dbReference>
<dbReference type="Gene3D" id="3.40.50.10240">
    <property type="entry name" value="Thiamin pyrophosphokinase, catalytic domain"/>
    <property type="match status" value="1"/>
</dbReference>
<feature type="domain" description="Thiamin pyrophosphokinase thiamin-binding" evidence="6">
    <location>
        <begin position="132"/>
        <end position="206"/>
    </location>
</feature>
<evidence type="ECO:0000256" key="1">
    <source>
        <dbReference type="ARBA" id="ARBA00022679"/>
    </source>
</evidence>
<reference evidence="7 8" key="1">
    <citation type="journal article" date="2015" name="MBio">
        <title>Genome-Resolved Metagenomic Analysis Reveals Roles for Candidate Phyla and Other Microbial Community Members in Biogeochemical Transformations in Oil Reservoirs.</title>
        <authorList>
            <person name="Hu P."/>
            <person name="Tom L."/>
            <person name="Singh A."/>
            <person name="Thomas B.C."/>
            <person name="Baker B.J."/>
            <person name="Piceno Y.M."/>
            <person name="Andersen G.L."/>
            <person name="Banfield J.F."/>
        </authorList>
    </citation>
    <scope>NUCLEOTIDE SEQUENCE [LARGE SCALE GENOMIC DNA]</scope>
    <source>
        <strain evidence="7">46_16</strain>
    </source>
</reference>
<dbReference type="SUPFAM" id="SSF63999">
    <property type="entry name" value="Thiamin pyrophosphokinase, catalytic domain"/>
    <property type="match status" value="1"/>
</dbReference>
<dbReference type="GO" id="GO:0006772">
    <property type="term" value="P:thiamine metabolic process"/>
    <property type="evidence" value="ECO:0007669"/>
    <property type="project" value="UniProtKB-UniRule"/>
</dbReference>
<organism evidence="7 8">
    <name type="scientific">Anaerolinea thermophila</name>
    <dbReference type="NCBI Taxonomy" id="167964"/>
    <lineage>
        <taxon>Bacteria</taxon>
        <taxon>Bacillati</taxon>
        <taxon>Chloroflexota</taxon>
        <taxon>Anaerolineae</taxon>
        <taxon>Anaerolineales</taxon>
        <taxon>Anaerolineaceae</taxon>
        <taxon>Anaerolinea</taxon>
    </lineage>
</organism>